<comment type="caution">
    <text evidence="1">The sequence shown here is derived from an EMBL/GenBank/DDBJ whole genome shotgun (WGS) entry which is preliminary data.</text>
</comment>
<proteinExistence type="predicted"/>
<accession>A0ABR1E3X6</accession>
<keyword evidence="2" id="KW-1185">Reference proteome</keyword>
<sequence>MMYGSETWAAPSTVMDRLDCAERKLLRWLLGYFCRKETGRFFNEFCGVCSSWNKPPGRKLTKTNWKFWTDVVKEDLRTLGVNRQFRRDKIEKVGMSCVQGRYTSAKITSGDDISPPISRSLVALWGYQLIYTDIQLPMIRVPTSERPE</sequence>
<name>A0ABR1E3X6_NECAM</name>
<protein>
    <submittedName>
        <fullName evidence="1">Uncharacterized protein</fullName>
    </submittedName>
</protein>
<dbReference type="Proteomes" id="UP001303046">
    <property type="component" value="Unassembled WGS sequence"/>
</dbReference>
<organism evidence="1 2">
    <name type="scientific">Necator americanus</name>
    <name type="common">Human hookworm</name>
    <dbReference type="NCBI Taxonomy" id="51031"/>
    <lineage>
        <taxon>Eukaryota</taxon>
        <taxon>Metazoa</taxon>
        <taxon>Ecdysozoa</taxon>
        <taxon>Nematoda</taxon>
        <taxon>Chromadorea</taxon>
        <taxon>Rhabditida</taxon>
        <taxon>Rhabditina</taxon>
        <taxon>Rhabditomorpha</taxon>
        <taxon>Strongyloidea</taxon>
        <taxon>Ancylostomatidae</taxon>
        <taxon>Bunostominae</taxon>
        <taxon>Necator</taxon>
    </lineage>
</organism>
<reference evidence="1 2" key="1">
    <citation type="submission" date="2023-08" db="EMBL/GenBank/DDBJ databases">
        <title>A Necator americanus chromosomal reference genome.</title>
        <authorList>
            <person name="Ilik V."/>
            <person name="Petrzelkova K.J."/>
            <person name="Pardy F."/>
            <person name="Fuh T."/>
            <person name="Niatou-Singa F.S."/>
            <person name="Gouil Q."/>
            <person name="Baker L."/>
            <person name="Ritchie M.E."/>
            <person name="Jex A.R."/>
            <person name="Gazzola D."/>
            <person name="Li H."/>
            <person name="Toshio Fujiwara R."/>
            <person name="Zhan B."/>
            <person name="Aroian R.V."/>
            <person name="Pafco B."/>
            <person name="Schwarz E.M."/>
        </authorList>
    </citation>
    <scope>NUCLEOTIDE SEQUENCE [LARGE SCALE GENOMIC DNA]</scope>
    <source>
        <strain evidence="1 2">Aroian</strain>
        <tissue evidence="1">Whole animal</tissue>
    </source>
</reference>
<evidence type="ECO:0000313" key="1">
    <source>
        <dbReference type="EMBL" id="KAK6756945.1"/>
    </source>
</evidence>
<dbReference type="EMBL" id="JAVFWL010000005">
    <property type="protein sequence ID" value="KAK6756945.1"/>
    <property type="molecule type" value="Genomic_DNA"/>
</dbReference>
<evidence type="ECO:0000313" key="2">
    <source>
        <dbReference type="Proteomes" id="UP001303046"/>
    </source>
</evidence>
<gene>
    <name evidence="1" type="primary">Necator_chrV.g19813</name>
    <name evidence="1" type="ORF">RB195_015021</name>
</gene>